<reference evidence="2 3" key="2">
    <citation type="submission" date="2020-07" db="EMBL/GenBank/DDBJ databases">
        <title>Genome assembly of wild tea tree DASZ reveals pedigree and selection history of tea varieties.</title>
        <authorList>
            <person name="Zhang W."/>
        </authorList>
    </citation>
    <scope>NUCLEOTIDE SEQUENCE [LARGE SCALE GENOMIC DNA]</scope>
    <source>
        <strain evidence="3">cv. G240</strain>
        <tissue evidence="2">Leaf</tissue>
    </source>
</reference>
<sequence>MSYSERLEDHVNEHGTSDGEEIGEEKREWKRDIILPSTYNGDIGLKMEETKVQRHKCLKK</sequence>
<protein>
    <submittedName>
        <fullName evidence="2">Uncharacterized protein</fullName>
    </submittedName>
</protein>
<name>A0A7J7HRB7_CAMSI</name>
<dbReference type="Proteomes" id="UP000593564">
    <property type="component" value="Unassembled WGS sequence"/>
</dbReference>
<gene>
    <name evidence="2" type="ORF">HYC85_007951</name>
</gene>
<dbReference type="AlphaFoldDB" id="A0A7J7HRB7"/>
<dbReference type="EMBL" id="JACBKZ010000003">
    <property type="protein sequence ID" value="KAF5955095.1"/>
    <property type="molecule type" value="Genomic_DNA"/>
</dbReference>
<reference evidence="3" key="1">
    <citation type="journal article" date="2020" name="Nat. Commun.">
        <title>Genome assembly of wild tea tree DASZ reveals pedigree and selection history of tea varieties.</title>
        <authorList>
            <person name="Zhang W."/>
            <person name="Zhang Y."/>
            <person name="Qiu H."/>
            <person name="Guo Y."/>
            <person name="Wan H."/>
            <person name="Zhang X."/>
            <person name="Scossa F."/>
            <person name="Alseekh S."/>
            <person name="Zhang Q."/>
            <person name="Wang P."/>
            <person name="Xu L."/>
            <person name="Schmidt M.H."/>
            <person name="Jia X."/>
            <person name="Li D."/>
            <person name="Zhu A."/>
            <person name="Guo F."/>
            <person name="Chen W."/>
            <person name="Ni D."/>
            <person name="Usadel B."/>
            <person name="Fernie A.R."/>
            <person name="Wen W."/>
        </authorList>
    </citation>
    <scope>NUCLEOTIDE SEQUENCE [LARGE SCALE GENOMIC DNA]</scope>
    <source>
        <strain evidence="3">cv. G240</strain>
    </source>
</reference>
<evidence type="ECO:0000256" key="1">
    <source>
        <dbReference type="SAM" id="MobiDB-lite"/>
    </source>
</evidence>
<accession>A0A7J7HRB7</accession>
<evidence type="ECO:0000313" key="2">
    <source>
        <dbReference type="EMBL" id="KAF5955095.1"/>
    </source>
</evidence>
<feature type="region of interest" description="Disordered" evidence="1">
    <location>
        <begin position="1"/>
        <end position="26"/>
    </location>
</feature>
<organism evidence="2 3">
    <name type="scientific">Camellia sinensis</name>
    <name type="common">Tea plant</name>
    <name type="synonym">Thea sinensis</name>
    <dbReference type="NCBI Taxonomy" id="4442"/>
    <lineage>
        <taxon>Eukaryota</taxon>
        <taxon>Viridiplantae</taxon>
        <taxon>Streptophyta</taxon>
        <taxon>Embryophyta</taxon>
        <taxon>Tracheophyta</taxon>
        <taxon>Spermatophyta</taxon>
        <taxon>Magnoliopsida</taxon>
        <taxon>eudicotyledons</taxon>
        <taxon>Gunneridae</taxon>
        <taxon>Pentapetalae</taxon>
        <taxon>asterids</taxon>
        <taxon>Ericales</taxon>
        <taxon>Theaceae</taxon>
        <taxon>Camellia</taxon>
    </lineage>
</organism>
<proteinExistence type="predicted"/>
<feature type="compositionally biased region" description="Basic and acidic residues" evidence="1">
    <location>
        <begin position="1"/>
        <end position="17"/>
    </location>
</feature>
<keyword evidence="3" id="KW-1185">Reference proteome</keyword>
<comment type="caution">
    <text evidence="2">The sequence shown here is derived from an EMBL/GenBank/DDBJ whole genome shotgun (WGS) entry which is preliminary data.</text>
</comment>
<evidence type="ECO:0000313" key="3">
    <source>
        <dbReference type="Proteomes" id="UP000593564"/>
    </source>
</evidence>